<dbReference type="Proteomes" id="UP001221898">
    <property type="component" value="Unassembled WGS sequence"/>
</dbReference>
<evidence type="ECO:0000256" key="1">
    <source>
        <dbReference type="SAM" id="MobiDB-lite"/>
    </source>
</evidence>
<gene>
    <name evidence="2" type="ORF">AAFF_G00300160</name>
</gene>
<feature type="region of interest" description="Disordered" evidence="1">
    <location>
        <begin position="14"/>
        <end position="39"/>
    </location>
</feature>
<evidence type="ECO:0000313" key="2">
    <source>
        <dbReference type="EMBL" id="KAJ8406442.1"/>
    </source>
</evidence>
<comment type="caution">
    <text evidence="2">The sequence shown here is derived from an EMBL/GenBank/DDBJ whole genome shotgun (WGS) entry which is preliminary data.</text>
</comment>
<proteinExistence type="predicted"/>
<accession>A0AAD7SPI8</accession>
<evidence type="ECO:0000313" key="3">
    <source>
        <dbReference type="Proteomes" id="UP001221898"/>
    </source>
</evidence>
<reference evidence="2" key="1">
    <citation type="journal article" date="2023" name="Science">
        <title>Genome structures resolve the early diversification of teleost fishes.</title>
        <authorList>
            <person name="Parey E."/>
            <person name="Louis A."/>
            <person name="Montfort J."/>
            <person name="Bouchez O."/>
            <person name="Roques C."/>
            <person name="Iampietro C."/>
            <person name="Lluch J."/>
            <person name="Castinel A."/>
            <person name="Donnadieu C."/>
            <person name="Desvignes T."/>
            <person name="Floi Bucao C."/>
            <person name="Jouanno E."/>
            <person name="Wen M."/>
            <person name="Mejri S."/>
            <person name="Dirks R."/>
            <person name="Jansen H."/>
            <person name="Henkel C."/>
            <person name="Chen W.J."/>
            <person name="Zahm M."/>
            <person name="Cabau C."/>
            <person name="Klopp C."/>
            <person name="Thompson A.W."/>
            <person name="Robinson-Rechavi M."/>
            <person name="Braasch I."/>
            <person name="Lecointre G."/>
            <person name="Bobe J."/>
            <person name="Postlethwait J.H."/>
            <person name="Berthelot C."/>
            <person name="Roest Crollius H."/>
            <person name="Guiguen Y."/>
        </authorList>
    </citation>
    <scope>NUCLEOTIDE SEQUENCE</scope>
    <source>
        <strain evidence="2">NC1722</strain>
    </source>
</reference>
<feature type="compositionally biased region" description="Basic and acidic residues" evidence="1">
    <location>
        <begin position="15"/>
        <end position="31"/>
    </location>
</feature>
<keyword evidence="3" id="KW-1185">Reference proteome</keyword>
<dbReference type="EMBL" id="JAINUG010000043">
    <property type="protein sequence ID" value="KAJ8406442.1"/>
    <property type="molecule type" value="Genomic_DNA"/>
</dbReference>
<organism evidence="2 3">
    <name type="scientific">Aldrovandia affinis</name>
    <dbReference type="NCBI Taxonomy" id="143900"/>
    <lineage>
        <taxon>Eukaryota</taxon>
        <taxon>Metazoa</taxon>
        <taxon>Chordata</taxon>
        <taxon>Craniata</taxon>
        <taxon>Vertebrata</taxon>
        <taxon>Euteleostomi</taxon>
        <taxon>Actinopterygii</taxon>
        <taxon>Neopterygii</taxon>
        <taxon>Teleostei</taxon>
        <taxon>Notacanthiformes</taxon>
        <taxon>Halosauridae</taxon>
        <taxon>Aldrovandia</taxon>
    </lineage>
</organism>
<protein>
    <submittedName>
        <fullName evidence="2">Uncharacterized protein</fullName>
    </submittedName>
</protein>
<feature type="compositionally biased region" description="Low complexity" evidence="1">
    <location>
        <begin position="77"/>
        <end position="92"/>
    </location>
</feature>
<sequence length="102" mass="11232">MVCKQKCYVQSLIPEPEKASRMPDGTARRPDLTGPDDEVSRSADVHFLCMWRPLPARMASAEKKGLRLRAQTPSPPGLSQSLSSFSVSYPSPDLKFINANPS</sequence>
<name>A0AAD7SPI8_9TELE</name>
<dbReference type="AlphaFoldDB" id="A0AAD7SPI8"/>
<feature type="region of interest" description="Disordered" evidence="1">
    <location>
        <begin position="65"/>
        <end position="92"/>
    </location>
</feature>